<dbReference type="EMBL" id="RBOW01000054">
    <property type="protein sequence ID" value="RMN41582.1"/>
    <property type="molecule type" value="Genomic_DNA"/>
</dbReference>
<evidence type="ECO:0000313" key="2">
    <source>
        <dbReference type="Proteomes" id="UP000281372"/>
    </source>
</evidence>
<organism evidence="1 2">
    <name type="scientific">Pseudomonas cannabina</name>
    <dbReference type="NCBI Taxonomy" id="86840"/>
    <lineage>
        <taxon>Bacteria</taxon>
        <taxon>Pseudomonadati</taxon>
        <taxon>Pseudomonadota</taxon>
        <taxon>Gammaproteobacteria</taxon>
        <taxon>Pseudomonadales</taxon>
        <taxon>Pseudomonadaceae</taxon>
        <taxon>Pseudomonas</taxon>
    </lineage>
</organism>
<gene>
    <name evidence="1" type="ORF">ALQ64_04543</name>
</gene>
<comment type="caution">
    <text evidence="1">The sequence shown here is derived from an EMBL/GenBank/DDBJ whole genome shotgun (WGS) entry which is preliminary data.</text>
</comment>
<evidence type="ECO:0000313" key="1">
    <source>
        <dbReference type="EMBL" id="RMN41582.1"/>
    </source>
</evidence>
<sequence>NQRLLRAVGLDKYRYSLTKKPSENSIRAEHGLPLRMKYMPHH</sequence>
<dbReference type="AlphaFoldDB" id="A0A3M3M270"/>
<feature type="non-terminal residue" evidence="1">
    <location>
        <position position="1"/>
    </location>
</feature>
<protein>
    <submittedName>
        <fullName evidence="1">Uncharacterized protein</fullName>
    </submittedName>
</protein>
<proteinExistence type="predicted"/>
<reference evidence="1 2" key="1">
    <citation type="submission" date="2018-08" db="EMBL/GenBank/DDBJ databases">
        <title>Recombination of ecologically and evolutionarily significant loci maintains genetic cohesion in the Pseudomonas syringae species complex.</title>
        <authorList>
            <person name="Dillon M."/>
            <person name="Thakur S."/>
            <person name="Almeida R.N.D."/>
            <person name="Weir B.S."/>
            <person name="Guttman D.S."/>
        </authorList>
    </citation>
    <scope>NUCLEOTIDE SEQUENCE [LARGE SCALE GENOMIC DNA]</scope>
    <source>
        <strain evidence="1 2">ICMP 2821</strain>
    </source>
</reference>
<name>A0A3M3M270_PSECA</name>
<dbReference type="Proteomes" id="UP000281372">
    <property type="component" value="Unassembled WGS sequence"/>
</dbReference>
<accession>A0A3M3M270</accession>